<dbReference type="SMART" id="SM00241">
    <property type="entry name" value="ZP"/>
    <property type="match status" value="1"/>
</dbReference>
<comment type="domain">
    <text evidence="14">The ZP domain is involved in the polymerization of the ZP proteins to form the zona pellucida.</text>
</comment>
<dbReference type="PRINTS" id="PR00023">
    <property type="entry name" value="ZPELLUCIDA"/>
</dbReference>
<dbReference type="GO" id="GO:0035804">
    <property type="term" value="F:structural constituent of egg coat"/>
    <property type="evidence" value="ECO:0007669"/>
    <property type="project" value="UniProtKB-UniRule"/>
</dbReference>
<evidence type="ECO:0000256" key="3">
    <source>
        <dbReference type="ARBA" id="ARBA00017980"/>
    </source>
</evidence>
<keyword evidence="10 14" id="KW-1133">Transmembrane helix</keyword>
<evidence type="ECO:0000256" key="8">
    <source>
        <dbReference type="ARBA" id="ARBA00022692"/>
    </source>
</evidence>
<dbReference type="STRING" id="7868.ENSCMIP00000030809"/>
<keyword evidence="17" id="KW-1185">Reference proteome</keyword>
<comment type="similarity">
    <text evidence="2 14">Belongs to the ZP domain family. ZPC subfamily.</text>
</comment>
<keyword evidence="12 14" id="KW-1015">Disulfide bond</keyword>
<dbReference type="Ensembl" id="ENSCMIT00000031280.1">
    <property type="protein sequence ID" value="ENSCMIP00000030809.1"/>
    <property type="gene ID" value="ENSCMIG00000013245.1"/>
</dbReference>
<dbReference type="OrthoDB" id="8880842at2759"/>
<dbReference type="GO" id="GO:0005886">
    <property type="term" value="C:plasma membrane"/>
    <property type="evidence" value="ECO:0007669"/>
    <property type="project" value="UniProtKB-SubCell"/>
</dbReference>
<dbReference type="Pfam" id="PF00100">
    <property type="entry name" value="Zona_pellucida"/>
    <property type="match status" value="1"/>
</dbReference>
<dbReference type="Pfam" id="PF23344">
    <property type="entry name" value="ZP-N"/>
    <property type="match status" value="1"/>
</dbReference>
<dbReference type="InterPro" id="IPR042235">
    <property type="entry name" value="ZP-C_dom"/>
</dbReference>
<keyword evidence="8 14" id="KW-0812">Transmembrane</keyword>
<evidence type="ECO:0000256" key="6">
    <source>
        <dbReference type="ARBA" id="ARBA00022530"/>
    </source>
</evidence>
<evidence type="ECO:0000259" key="15">
    <source>
        <dbReference type="PROSITE" id="PS51034"/>
    </source>
</evidence>
<evidence type="ECO:0000313" key="16">
    <source>
        <dbReference type="Ensembl" id="ENSCMIP00000030809.1"/>
    </source>
</evidence>
<feature type="signal peptide" evidence="14">
    <location>
        <begin position="1"/>
        <end position="18"/>
    </location>
</feature>
<dbReference type="InterPro" id="IPR001507">
    <property type="entry name" value="ZP_dom"/>
</dbReference>
<evidence type="ECO:0000256" key="12">
    <source>
        <dbReference type="ARBA" id="ARBA00023157"/>
    </source>
</evidence>
<dbReference type="GeneID" id="103186658"/>
<keyword evidence="11 14" id="KW-0472">Membrane</keyword>
<dbReference type="GO" id="GO:0032190">
    <property type="term" value="F:acrosin binding"/>
    <property type="evidence" value="ECO:0007669"/>
    <property type="project" value="TreeGrafter"/>
</dbReference>
<comment type="subcellular location">
    <subcellularLocation>
        <location evidence="1">Secreted</location>
        <location evidence="1">Extracellular space</location>
        <location evidence="1">Extracellular matrix</location>
    </subcellularLocation>
    <subcellularLocation>
        <location evidence="14">Zona pellucida</location>
    </subcellularLocation>
    <subcellularLocation>
        <location evidence="14">Cell membrane</location>
        <topology evidence="14">Single-pass type I membrane protein</topology>
    </subcellularLocation>
</comment>
<evidence type="ECO:0000256" key="1">
    <source>
        <dbReference type="ARBA" id="ARBA00004498"/>
    </source>
</evidence>
<dbReference type="FunFam" id="2.60.40.3210:FF:000001">
    <property type="entry name" value="Zona pellucida sperm-binding protein 3"/>
    <property type="match status" value="1"/>
</dbReference>
<dbReference type="PANTHER" id="PTHR11576">
    <property type="entry name" value="ZONA PELLUCIDA SPERM-BINDING PROTEIN 3"/>
    <property type="match status" value="1"/>
</dbReference>
<evidence type="ECO:0000313" key="17">
    <source>
        <dbReference type="Proteomes" id="UP000314986"/>
    </source>
</evidence>
<dbReference type="Gene3D" id="2.60.40.3210">
    <property type="entry name" value="Zona pellucida, ZP-N domain"/>
    <property type="match status" value="1"/>
</dbReference>
<keyword evidence="9 14" id="KW-0732">Signal</keyword>
<gene>
    <name evidence="16" type="primary">LOC103186658</name>
</gene>
<reference evidence="17" key="3">
    <citation type="journal article" date="2014" name="Nature">
        <title>Elephant shark genome provides unique insights into gnathostome evolution.</title>
        <authorList>
            <consortium name="International Elephant Shark Genome Sequencing Consortium"/>
            <person name="Venkatesh B."/>
            <person name="Lee A.P."/>
            <person name="Ravi V."/>
            <person name="Maurya A.K."/>
            <person name="Lian M.M."/>
            <person name="Swann J.B."/>
            <person name="Ohta Y."/>
            <person name="Flajnik M.F."/>
            <person name="Sutoh Y."/>
            <person name="Kasahara M."/>
            <person name="Hoon S."/>
            <person name="Gangu V."/>
            <person name="Roy S.W."/>
            <person name="Irimia M."/>
            <person name="Korzh V."/>
            <person name="Kondrychyn I."/>
            <person name="Lim Z.W."/>
            <person name="Tay B.H."/>
            <person name="Tohari S."/>
            <person name="Kong K.W."/>
            <person name="Ho S."/>
            <person name="Lorente-Galdos B."/>
            <person name="Quilez J."/>
            <person name="Marques-Bonet T."/>
            <person name="Raney B.J."/>
            <person name="Ingham P.W."/>
            <person name="Tay A."/>
            <person name="Hillier L.W."/>
            <person name="Minx P."/>
            <person name="Boehm T."/>
            <person name="Wilson R.K."/>
            <person name="Brenner S."/>
            <person name="Warren W.C."/>
        </authorList>
    </citation>
    <scope>NUCLEOTIDE SEQUENCE [LARGE SCALE GENOMIC DNA]</scope>
</reference>
<evidence type="ECO:0000256" key="14">
    <source>
        <dbReference type="RuleBase" id="RU367066"/>
    </source>
</evidence>
<dbReference type="InterPro" id="IPR055356">
    <property type="entry name" value="ZP-N"/>
</dbReference>
<dbReference type="Proteomes" id="UP000314986">
    <property type="component" value="Unassembled WGS sequence"/>
</dbReference>
<feature type="chain" id="PRO_5025715437" description="Zona pellucida sperm-binding protein 3" evidence="14">
    <location>
        <begin position="19"/>
        <end position="408"/>
    </location>
</feature>
<keyword evidence="5 14" id="KW-0964">Secreted</keyword>
<reference evidence="16" key="4">
    <citation type="submission" date="2025-08" db="UniProtKB">
        <authorList>
            <consortium name="Ensembl"/>
        </authorList>
    </citation>
    <scope>IDENTIFICATION</scope>
</reference>
<dbReference type="GO" id="GO:2000344">
    <property type="term" value="P:positive regulation of acrosome reaction"/>
    <property type="evidence" value="ECO:0007669"/>
    <property type="project" value="UniProtKB-UniRule"/>
</dbReference>
<dbReference type="PROSITE" id="PS51034">
    <property type="entry name" value="ZP_2"/>
    <property type="match status" value="1"/>
</dbReference>
<keyword evidence="13" id="KW-0325">Glycoprotein</keyword>
<evidence type="ECO:0000256" key="9">
    <source>
        <dbReference type="ARBA" id="ARBA00022729"/>
    </source>
</evidence>
<dbReference type="AlphaFoldDB" id="A0A4W3IKE9"/>
<dbReference type="GO" id="GO:0035805">
    <property type="term" value="C:egg coat"/>
    <property type="evidence" value="ECO:0007669"/>
    <property type="project" value="UniProtKB-SubCell"/>
</dbReference>
<dbReference type="PANTHER" id="PTHR11576:SF2">
    <property type="entry name" value="ZONA PELLUCIDA SPERM-BINDING PROTEIN 3"/>
    <property type="match status" value="1"/>
</dbReference>
<evidence type="ECO:0000256" key="4">
    <source>
        <dbReference type="ARBA" id="ARBA00022475"/>
    </source>
</evidence>
<name>A0A4W3IKE9_CALMI</name>
<evidence type="ECO:0000256" key="13">
    <source>
        <dbReference type="ARBA" id="ARBA00023180"/>
    </source>
</evidence>
<dbReference type="FunFam" id="2.60.40.4100:FF:000002">
    <property type="entry name" value="Zona pellucida sperm-binding protein 3"/>
    <property type="match status" value="1"/>
</dbReference>
<dbReference type="InParanoid" id="A0A4W3IKE9"/>
<dbReference type="KEGG" id="cmk:103186658"/>
<dbReference type="InterPro" id="IPR048290">
    <property type="entry name" value="ZP_chr"/>
</dbReference>
<keyword evidence="6 14" id="KW-0272">Extracellular matrix</keyword>
<comment type="function">
    <text evidence="14">Component of the zona pellucida, an extracellular matrix surrounding oocytes which mediates sperm binding, induction of the acrosome reaction and prevents post-fertilization polyspermy. The zona pellucida is composed of 3 to 4 glycoproteins, ZP1, ZP2, ZP3, and ZP4. ZP3 is essential for sperm binding and zona matrix formation.</text>
</comment>
<reference evidence="17" key="1">
    <citation type="journal article" date="2006" name="Science">
        <title>Ancient noncoding elements conserved in the human genome.</title>
        <authorList>
            <person name="Venkatesh B."/>
            <person name="Kirkness E.F."/>
            <person name="Loh Y.H."/>
            <person name="Halpern A.L."/>
            <person name="Lee A.P."/>
            <person name="Johnson J."/>
            <person name="Dandona N."/>
            <person name="Viswanathan L.D."/>
            <person name="Tay A."/>
            <person name="Venter J.C."/>
            <person name="Strausberg R.L."/>
            <person name="Brenner S."/>
        </authorList>
    </citation>
    <scope>NUCLEOTIDE SEQUENCE [LARGE SCALE GENOMIC DNA]</scope>
</reference>
<proteinExistence type="inferred from homology"/>
<keyword evidence="4 14" id="KW-1003">Cell membrane</keyword>
<dbReference type="GO" id="GO:0035803">
    <property type="term" value="P:egg coat formation"/>
    <property type="evidence" value="ECO:0007669"/>
    <property type="project" value="UniProtKB-UniRule"/>
</dbReference>
<evidence type="ECO:0000256" key="2">
    <source>
        <dbReference type="ARBA" id="ARBA00006735"/>
    </source>
</evidence>
<feature type="transmembrane region" description="Helical" evidence="14">
    <location>
        <begin position="380"/>
        <end position="403"/>
    </location>
</feature>
<dbReference type="GO" id="GO:0007339">
    <property type="term" value="P:binding of sperm to zona pellucida"/>
    <property type="evidence" value="ECO:0007669"/>
    <property type="project" value="UniProtKB-UniRule"/>
</dbReference>
<sequence length="408" mass="45936">MWGLRFVGLLSCCCCLTSQQERAGPRAVSVKCGEDLLLVMANRDFFGTNRLISASELRLGAAGCNVSRLEQEGQAVVFEYGLHECGSTVQMTPHELVYTTHLYYVPTVTGIIVRTNPVTVTIKCRYPRVQNVSSDAVKPTWVSYNSTKRTEQHLAFTLRLMNDDWSRERTSNVYILGDLLHIEAAVETSNVLPLRLYIDRCVATPTALKTTDVKYSVIDYNGCLLDSKAEGTASSFLMSRLEMNRLQFTLDTFKFYKDERNMIYLHCDLKVSTVDQLPNELNKACSFEKASAKWIPVDGTEDICNCCDSGTCGFLSRRGETRRWRMTPRQSEWEGSSVLGPLIVQDYVDQKPVMALSLDDSYHMDIHDAVEHLPEGADNMVMVLSLSITGSVICFALIGFVLYKKLYH</sequence>
<keyword evidence="7 14" id="KW-0165">Cleavage on pair of basic residues</keyword>
<feature type="domain" description="ZP" evidence="15">
    <location>
        <begin position="31"/>
        <end position="292"/>
    </location>
</feature>
<dbReference type="Gene3D" id="2.60.40.4100">
    <property type="entry name" value="Zona pellucida, ZP-C domain"/>
    <property type="match status" value="1"/>
</dbReference>
<evidence type="ECO:0000256" key="10">
    <source>
        <dbReference type="ARBA" id="ARBA00022989"/>
    </source>
</evidence>
<reference evidence="17" key="2">
    <citation type="journal article" date="2007" name="PLoS Biol.">
        <title>Survey sequencing and comparative analysis of the elephant shark (Callorhinchus milii) genome.</title>
        <authorList>
            <person name="Venkatesh B."/>
            <person name="Kirkness E.F."/>
            <person name="Loh Y.H."/>
            <person name="Halpern A.L."/>
            <person name="Lee A.P."/>
            <person name="Johnson J."/>
            <person name="Dandona N."/>
            <person name="Viswanathan L.D."/>
            <person name="Tay A."/>
            <person name="Venter J.C."/>
            <person name="Strausberg R.L."/>
            <person name="Brenner S."/>
        </authorList>
    </citation>
    <scope>NUCLEOTIDE SEQUENCE [LARGE SCALE GENOMIC DNA]</scope>
</reference>
<evidence type="ECO:0000256" key="5">
    <source>
        <dbReference type="ARBA" id="ARBA00022525"/>
    </source>
</evidence>
<accession>A0A4W3IKE9</accession>
<protein>
    <recommendedName>
        <fullName evidence="3 14">Zona pellucida sperm-binding protein 3</fullName>
    </recommendedName>
</protein>
<dbReference type="OMA" id="VEQKACS"/>
<comment type="PTM">
    <text evidence="14">Proteolytically cleaved before the transmembrane segment to yield the secreted ectodomain incorporated in the zona pellucida.</text>
</comment>
<reference evidence="16" key="5">
    <citation type="submission" date="2025-09" db="UniProtKB">
        <authorList>
            <consortium name="Ensembl"/>
        </authorList>
    </citation>
    <scope>IDENTIFICATION</scope>
</reference>
<evidence type="ECO:0000256" key="11">
    <source>
        <dbReference type="ARBA" id="ARBA00023136"/>
    </source>
</evidence>
<dbReference type="GeneTree" id="ENSGT01030000234567"/>
<organism evidence="16 17">
    <name type="scientific">Callorhinchus milii</name>
    <name type="common">Ghost shark</name>
    <dbReference type="NCBI Taxonomy" id="7868"/>
    <lineage>
        <taxon>Eukaryota</taxon>
        <taxon>Metazoa</taxon>
        <taxon>Chordata</taxon>
        <taxon>Craniata</taxon>
        <taxon>Vertebrata</taxon>
        <taxon>Chondrichthyes</taxon>
        <taxon>Holocephali</taxon>
        <taxon>Chimaeriformes</taxon>
        <taxon>Callorhinchidae</taxon>
        <taxon>Callorhinchus</taxon>
    </lineage>
</organism>
<dbReference type="InterPro" id="IPR055355">
    <property type="entry name" value="ZP-C"/>
</dbReference>
<evidence type="ECO:0000256" key="7">
    <source>
        <dbReference type="ARBA" id="ARBA00022685"/>
    </source>
</evidence>